<dbReference type="AlphaFoldDB" id="A0A143PHX9"/>
<reference evidence="4 5" key="1">
    <citation type="journal article" date="2016" name="Genome Announc.">
        <title>First Complete Genome Sequence of a Subdivision 6 Acidobacterium Strain.</title>
        <authorList>
            <person name="Huang S."/>
            <person name="Vieira S."/>
            <person name="Bunk B."/>
            <person name="Riedel T."/>
            <person name="Sproer C."/>
            <person name="Overmann J."/>
        </authorList>
    </citation>
    <scope>NUCLEOTIDE SEQUENCE [LARGE SCALE GENOMIC DNA]</scope>
    <source>
        <strain evidence="5">DSM 100886 HEG_-6_39</strain>
    </source>
</reference>
<dbReference type="GO" id="GO:0016783">
    <property type="term" value="F:sulfurtransferase activity"/>
    <property type="evidence" value="ECO:0007669"/>
    <property type="project" value="InterPro"/>
</dbReference>
<dbReference type="Gene3D" id="3.40.140.10">
    <property type="entry name" value="Cytidine Deaminase, domain 2"/>
    <property type="match status" value="1"/>
</dbReference>
<organism evidence="4 5">
    <name type="scientific">Luteitalea pratensis</name>
    <dbReference type="NCBI Taxonomy" id="1855912"/>
    <lineage>
        <taxon>Bacteria</taxon>
        <taxon>Pseudomonadati</taxon>
        <taxon>Acidobacteriota</taxon>
        <taxon>Vicinamibacteria</taxon>
        <taxon>Vicinamibacterales</taxon>
        <taxon>Vicinamibacteraceae</taxon>
        <taxon>Luteitalea</taxon>
    </lineage>
</organism>
<dbReference type="PANTHER" id="PTHR30592:SF1">
    <property type="entry name" value="SULFUR CARRIER PROTEIN FDHD"/>
    <property type="match status" value="1"/>
</dbReference>
<dbReference type="EMBL" id="CP015136">
    <property type="protein sequence ID" value="AMY07863.1"/>
    <property type="molecule type" value="Genomic_DNA"/>
</dbReference>
<sequence length="269" mass="28371">MSNAPGAWRAIEVYRVRDGQRSVAEDRAATEAPLEIRLHGRPFVMTMRTPGADPDLAAGFLLAEQVIAERADIDSIAQADDESAIDVALRGQAFTRLDARLAGRRHVAATSACGVCGRQTADALDLPIAPITAAWTMSAAIVAGLPDRLRAQQAVFDRTGGLHAAGLFTADGTLLEIAEDVGRHNAVDKIIGRMLRNGALPLSSHVLCVSGRASFELVQKALVAGIPLLVAVSAPSTMAIDLATRHGLTLAGFTRGDGFNLYAHPQRIA</sequence>
<dbReference type="PATRIC" id="fig|1813736.3.peg.1092"/>
<keyword evidence="5" id="KW-1185">Reference proteome</keyword>
<dbReference type="NCBIfam" id="NF001943">
    <property type="entry name" value="PRK00724.1-2"/>
    <property type="match status" value="1"/>
</dbReference>
<dbReference type="OrthoDB" id="9782042at2"/>
<dbReference type="GO" id="GO:0097163">
    <property type="term" value="F:sulfur carrier activity"/>
    <property type="evidence" value="ECO:0007669"/>
    <property type="project" value="UniProtKB-UniRule"/>
</dbReference>
<dbReference type="Gene3D" id="3.10.20.10">
    <property type="match status" value="1"/>
</dbReference>
<dbReference type="HAMAP" id="MF_00187">
    <property type="entry name" value="FdhD"/>
    <property type="match status" value="1"/>
</dbReference>
<dbReference type="STRING" id="1855912.LuPra_01046"/>
<comment type="caution">
    <text evidence="3">Lacks conserved residue(s) required for the propagation of feature annotation.</text>
</comment>
<dbReference type="RefSeq" id="WP_110169763.1">
    <property type="nucleotide sequence ID" value="NZ_CP015136.1"/>
</dbReference>
<dbReference type="NCBIfam" id="TIGR00129">
    <property type="entry name" value="fdhD_narQ"/>
    <property type="match status" value="1"/>
</dbReference>
<dbReference type="PANTHER" id="PTHR30592">
    <property type="entry name" value="FORMATE DEHYDROGENASE"/>
    <property type="match status" value="1"/>
</dbReference>
<evidence type="ECO:0000256" key="1">
    <source>
        <dbReference type="ARBA" id="ARBA00022490"/>
    </source>
</evidence>
<dbReference type="InterPro" id="IPR016193">
    <property type="entry name" value="Cytidine_deaminase-like"/>
</dbReference>
<evidence type="ECO:0000313" key="5">
    <source>
        <dbReference type="Proteomes" id="UP000076079"/>
    </source>
</evidence>
<dbReference type="KEGG" id="abac:LuPra_01046"/>
<evidence type="ECO:0000256" key="2">
    <source>
        <dbReference type="ARBA" id="ARBA00023150"/>
    </source>
</evidence>
<name>A0A143PHX9_LUTPR</name>
<dbReference type="Pfam" id="PF02634">
    <property type="entry name" value="FdhD-NarQ"/>
    <property type="match status" value="1"/>
</dbReference>
<comment type="subcellular location">
    <subcellularLocation>
        <location evidence="3">Cytoplasm</location>
    </subcellularLocation>
</comment>
<dbReference type="GO" id="GO:0006777">
    <property type="term" value="P:Mo-molybdopterin cofactor biosynthetic process"/>
    <property type="evidence" value="ECO:0007669"/>
    <property type="project" value="UniProtKB-UniRule"/>
</dbReference>
<dbReference type="PIRSF" id="PIRSF015626">
    <property type="entry name" value="FdhD"/>
    <property type="match status" value="1"/>
</dbReference>
<dbReference type="SUPFAM" id="SSF53927">
    <property type="entry name" value="Cytidine deaminase-like"/>
    <property type="match status" value="1"/>
</dbReference>
<dbReference type="InterPro" id="IPR003786">
    <property type="entry name" value="FdhD"/>
</dbReference>
<dbReference type="Proteomes" id="UP000076079">
    <property type="component" value="Chromosome"/>
</dbReference>
<protein>
    <recommendedName>
        <fullName evidence="3">Sulfur carrier protein FdhD</fullName>
    </recommendedName>
</protein>
<proteinExistence type="inferred from homology"/>
<feature type="active site" description="Cysteine persulfide intermediate" evidence="3">
    <location>
        <position position="113"/>
    </location>
</feature>
<gene>
    <name evidence="3" type="primary">fdhD</name>
    <name evidence="4" type="ORF">LuPra_01046</name>
</gene>
<accession>A0A143PHX9</accession>
<evidence type="ECO:0000313" key="4">
    <source>
        <dbReference type="EMBL" id="AMY07863.1"/>
    </source>
</evidence>
<dbReference type="GO" id="GO:0005737">
    <property type="term" value="C:cytoplasm"/>
    <property type="evidence" value="ECO:0007669"/>
    <property type="project" value="UniProtKB-SubCell"/>
</dbReference>
<reference evidence="5" key="2">
    <citation type="submission" date="2016-04" db="EMBL/GenBank/DDBJ databases">
        <title>First Complete Genome Sequence of a Subdivision 6 Acidobacterium.</title>
        <authorList>
            <person name="Huang S."/>
            <person name="Vieira S."/>
            <person name="Bunk B."/>
            <person name="Riedel T."/>
            <person name="Sproeer C."/>
            <person name="Overmann J."/>
        </authorList>
    </citation>
    <scope>NUCLEOTIDE SEQUENCE [LARGE SCALE GENOMIC DNA]</scope>
    <source>
        <strain evidence="5">DSM 100886 HEG_-6_39</strain>
    </source>
</reference>
<evidence type="ECO:0000256" key="3">
    <source>
        <dbReference type="HAMAP-Rule" id="MF_00187"/>
    </source>
</evidence>
<keyword evidence="1 3" id="KW-0963">Cytoplasm</keyword>
<keyword evidence="2 3" id="KW-0501">Molybdenum cofactor biosynthesis</keyword>
<comment type="function">
    <text evidence="3">Required for formate dehydrogenase (FDH) activity. Acts as a sulfur carrier protein that transfers sulfur from IscS to the molybdenum cofactor prior to its insertion into FDH.</text>
</comment>
<comment type="similarity">
    <text evidence="3">Belongs to the FdhD family.</text>
</comment>